<evidence type="ECO:0000259" key="5">
    <source>
        <dbReference type="PROSITE" id="PS50893"/>
    </source>
</evidence>
<comment type="similarity">
    <text evidence="1">Belongs to the ABC transporter superfamily.</text>
</comment>
<keyword evidence="7" id="KW-1185">Reference proteome</keyword>
<dbReference type="InterPro" id="IPR003593">
    <property type="entry name" value="AAA+_ATPase"/>
</dbReference>
<dbReference type="EMBL" id="CP081864">
    <property type="protein sequence ID" value="QZN95031.1"/>
    <property type="molecule type" value="Genomic_DNA"/>
</dbReference>
<dbReference type="SMART" id="SM00382">
    <property type="entry name" value="AAA"/>
    <property type="match status" value="1"/>
</dbReference>
<name>A0ABX9ALT9_9ENTR</name>
<dbReference type="PROSITE" id="PS00211">
    <property type="entry name" value="ABC_TRANSPORTER_1"/>
    <property type="match status" value="1"/>
</dbReference>
<dbReference type="InterPro" id="IPR027417">
    <property type="entry name" value="P-loop_NTPase"/>
</dbReference>
<keyword evidence="2" id="KW-0813">Transport</keyword>
<dbReference type="Proteomes" id="UP000825886">
    <property type="component" value="Chromosome"/>
</dbReference>
<dbReference type="Gene3D" id="3.40.50.300">
    <property type="entry name" value="P-loop containing nucleotide triphosphate hydrolases"/>
    <property type="match status" value="1"/>
</dbReference>
<feature type="domain" description="ABC transporter" evidence="5">
    <location>
        <begin position="2"/>
        <end position="230"/>
    </location>
</feature>
<protein>
    <submittedName>
        <fullName evidence="6">ABC transporter ATP-binding protein</fullName>
    </submittedName>
</protein>
<dbReference type="Pfam" id="PF00005">
    <property type="entry name" value="ABC_tran"/>
    <property type="match status" value="1"/>
</dbReference>
<sequence>MIALHNVTFGYTSSSPLGTLSGSFSAGSLTAIVGENGSGKSTLLKTLAGLLPPLAGSLTHDGNTVPRIGYLPQLSEFDRQFPLSVMDLVLMGSLPQRGLFGGLNSLWRRSAYAALEAVAMTAFATRPIGHLSGGQLQRVLFARLLLMDAPVLLLDEPFTGVDAETTQALLALIHQRHQQGCTILAVLHDRDIVERHFPLVLQLSAAGHRWGATHDILTAARSASHGAQARVRAVI</sequence>
<dbReference type="GO" id="GO:0005524">
    <property type="term" value="F:ATP binding"/>
    <property type="evidence" value="ECO:0007669"/>
    <property type="project" value="UniProtKB-KW"/>
</dbReference>
<proteinExistence type="inferred from homology"/>
<accession>A0ABX9ALT9</accession>
<dbReference type="PROSITE" id="PS50893">
    <property type="entry name" value="ABC_TRANSPORTER_2"/>
    <property type="match status" value="1"/>
</dbReference>
<dbReference type="PANTHER" id="PTHR42734">
    <property type="entry name" value="METAL TRANSPORT SYSTEM ATP-BINDING PROTEIN TM_0124-RELATED"/>
    <property type="match status" value="1"/>
</dbReference>
<dbReference type="InterPro" id="IPR017871">
    <property type="entry name" value="ABC_transporter-like_CS"/>
</dbReference>
<evidence type="ECO:0000313" key="6">
    <source>
        <dbReference type="EMBL" id="QZN95031.1"/>
    </source>
</evidence>
<reference evidence="6 7" key="1">
    <citation type="submission" date="2021-08" db="EMBL/GenBank/DDBJ databases">
        <title>Culture and genomic analysis of Symbiopectobacterium purcellii sp. nov. gen. nov., isolated from the leafhopper Empoasca decipiens.</title>
        <authorList>
            <person name="Nadal-Jimenez P."/>
            <person name="Siozios S."/>
            <person name="Halliday N."/>
            <person name="Camara M."/>
            <person name="Hurst G.D.D."/>
        </authorList>
    </citation>
    <scope>NUCLEOTIDE SEQUENCE [LARGE SCALE GENOMIC DNA]</scope>
    <source>
        <strain evidence="6 7">SyEd1</strain>
    </source>
</reference>
<dbReference type="RefSeq" id="WP_222158142.1">
    <property type="nucleotide sequence ID" value="NZ_CP081864.1"/>
</dbReference>
<keyword evidence="4 6" id="KW-0067">ATP-binding</keyword>
<evidence type="ECO:0000256" key="4">
    <source>
        <dbReference type="ARBA" id="ARBA00022840"/>
    </source>
</evidence>
<keyword evidence="3" id="KW-0547">Nucleotide-binding</keyword>
<dbReference type="CDD" id="cd03235">
    <property type="entry name" value="ABC_Metallic_Cations"/>
    <property type="match status" value="1"/>
</dbReference>
<evidence type="ECO:0000256" key="1">
    <source>
        <dbReference type="ARBA" id="ARBA00005417"/>
    </source>
</evidence>
<dbReference type="InterPro" id="IPR003439">
    <property type="entry name" value="ABC_transporter-like_ATP-bd"/>
</dbReference>
<evidence type="ECO:0000313" key="7">
    <source>
        <dbReference type="Proteomes" id="UP000825886"/>
    </source>
</evidence>
<dbReference type="PANTHER" id="PTHR42734:SF5">
    <property type="entry name" value="IRON TRANSPORT SYSTEM ATP-BINDING PROTEIN HI_0361-RELATED"/>
    <property type="match status" value="1"/>
</dbReference>
<organism evidence="6 7">
    <name type="scientific">Symbiopectobacterium purcellii</name>
    <dbReference type="NCBI Taxonomy" id="2871826"/>
    <lineage>
        <taxon>Bacteria</taxon>
        <taxon>Pseudomonadati</taxon>
        <taxon>Pseudomonadota</taxon>
        <taxon>Gammaproteobacteria</taxon>
        <taxon>Enterobacterales</taxon>
        <taxon>Enterobacteriaceae</taxon>
    </lineage>
</organism>
<dbReference type="InterPro" id="IPR050153">
    <property type="entry name" value="Metal_Ion_Import_ABC"/>
</dbReference>
<gene>
    <name evidence="6" type="ORF">K6K13_17645</name>
</gene>
<evidence type="ECO:0000256" key="2">
    <source>
        <dbReference type="ARBA" id="ARBA00022448"/>
    </source>
</evidence>
<evidence type="ECO:0000256" key="3">
    <source>
        <dbReference type="ARBA" id="ARBA00022741"/>
    </source>
</evidence>
<dbReference type="SUPFAM" id="SSF52540">
    <property type="entry name" value="P-loop containing nucleoside triphosphate hydrolases"/>
    <property type="match status" value="1"/>
</dbReference>